<evidence type="ECO:0000256" key="2">
    <source>
        <dbReference type="SAM" id="MobiDB-lite"/>
    </source>
</evidence>
<evidence type="ECO:0000313" key="4">
    <source>
        <dbReference type="Proteomes" id="UP000030101"/>
    </source>
</evidence>
<reference evidence="3 4" key="1">
    <citation type="submission" date="2014-08" db="EMBL/GenBank/DDBJ databases">
        <title>Porphyromonas canoris strain:OH2762 Genome sequencing.</title>
        <authorList>
            <person name="Wallis C."/>
            <person name="Deusch O."/>
            <person name="O'Flynn C."/>
            <person name="Davis I."/>
            <person name="Jospin G."/>
            <person name="Darling A.E."/>
            <person name="Coil D.A."/>
            <person name="Alexiev A."/>
            <person name="Horsfall A."/>
            <person name="Kirkwood N."/>
            <person name="Harris S."/>
            <person name="Eisen J.A."/>
        </authorList>
    </citation>
    <scope>NUCLEOTIDE SEQUENCE [LARGE SCALE GENOMIC DNA]</scope>
    <source>
        <strain evidence="4">COT-108 OH2762</strain>
    </source>
</reference>
<organism evidence="3 4">
    <name type="scientific">Porphyromonas canoris</name>
    <dbReference type="NCBI Taxonomy" id="36875"/>
    <lineage>
        <taxon>Bacteria</taxon>
        <taxon>Pseudomonadati</taxon>
        <taxon>Bacteroidota</taxon>
        <taxon>Bacteroidia</taxon>
        <taxon>Bacteroidales</taxon>
        <taxon>Porphyromonadaceae</taxon>
        <taxon>Porphyromonas</taxon>
    </lineage>
</organism>
<accession>A0ABR4XLK4</accession>
<feature type="compositionally biased region" description="Polar residues" evidence="2">
    <location>
        <begin position="15"/>
        <end position="32"/>
    </location>
</feature>
<protein>
    <submittedName>
        <fullName evidence="3">Uncharacterized protein</fullName>
    </submittedName>
</protein>
<comment type="caution">
    <text evidence="3">The sequence shown here is derived from an EMBL/GenBank/DDBJ whole genome shotgun (WGS) entry which is preliminary data.</text>
</comment>
<keyword evidence="1" id="KW-0175">Coiled coil</keyword>
<feature type="region of interest" description="Disordered" evidence="2">
    <location>
        <begin position="1"/>
        <end position="32"/>
    </location>
</feature>
<feature type="compositionally biased region" description="Low complexity" evidence="2">
    <location>
        <begin position="228"/>
        <end position="243"/>
    </location>
</feature>
<dbReference type="EMBL" id="JQZV01000009">
    <property type="protein sequence ID" value="KGN92609.1"/>
    <property type="molecule type" value="Genomic_DNA"/>
</dbReference>
<dbReference type="RefSeq" id="WP_036790461.1">
    <property type="nucleotide sequence ID" value="NZ_JQZV01000009.1"/>
</dbReference>
<name>A0ABR4XLK4_9PORP</name>
<feature type="coiled-coil region" evidence="1">
    <location>
        <begin position="58"/>
        <end position="85"/>
    </location>
</feature>
<dbReference type="Proteomes" id="UP000030101">
    <property type="component" value="Unassembled WGS sequence"/>
</dbReference>
<proteinExistence type="predicted"/>
<keyword evidence="4" id="KW-1185">Reference proteome</keyword>
<gene>
    <name evidence="3" type="ORF">HQ43_05080</name>
</gene>
<evidence type="ECO:0000256" key="1">
    <source>
        <dbReference type="SAM" id="Coils"/>
    </source>
</evidence>
<feature type="region of interest" description="Disordered" evidence="2">
    <location>
        <begin position="216"/>
        <end position="247"/>
    </location>
</feature>
<feature type="region of interest" description="Disordered" evidence="2">
    <location>
        <begin position="163"/>
        <end position="186"/>
    </location>
</feature>
<evidence type="ECO:0000313" key="3">
    <source>
        <dbReference type="EMBL" id="KGN92609.1"/>
    </source>
</evidence>
<sequence length="348" mass="39168">MRTIDAISKRRTSVRQDSGTEPKQGTAISAPTLQPISTAPAILPKVESDVVVKAPSTKMSYQDAIDILNQNHEKKEEEIAKREGRNMLLASIGDGISALSNLFFASKGAYSTYDPRNSLSGALQQRYDKLKAERDRNRDAYINYSLRARHFDDQRADQDRRYNLATQREKRDAQEQDERMKRDRENQINRAALDYYKINAAKSDAGRKEVEAAYQKDLSQSQIDRNRAAASSSRASATNSLASAEKHKKGKTISIPIDGEIVDIEAGRINSATIGKGFADLGLSDEREVRSTRENPYQGKTTTVSRRKLTDDEKLVHIINEANNGNERAREFVYKLAGKTKPKATWRW</sequence>